<dbReference type="CDD" id="cd03354">
    <property type="entry name" value="LbH_SAT"/>
    <property type="match status" value="1"/>
</dbReference>
<dbReference type="OrthoDB" id="9801456at2"/>
<keyword evidence="2 4" id="KW-0808">Transferase</keyword>
<evidence type="ECO:0000256" key="3">
    <source>
        <dbReference type="ARBA" id="ARBA00023315"/>
    </source>
</evidence>
<protein>
    <submittedName>
        <fullName evidence="4">Serine O-acetyltransferase</fullName>
    </submittedName>
</protein>
<evidence type="ECO:0000313" key="4">
    <source>
        <dbReference type="EMBL" id="SFT67265.1"/>
    </source>
</evidence>
<dbReference type="EMBL" id="FPBF01000002">
    <property type="protein sequence ID" value="SFT67265.1"/>
    <property type="molecule type" value="Genomic_DNA"/>
</dbReference>
<dbReference type="GO" id="GO:0016746">
    <property type="term" value="F:acyltransferase activity"/>
    <property type="evidence" value="ECO:0007669"/>
    <property type="project" value="UniProtKB-KW"/>
</dbReference>
<keyword evidence="3" id="KW-0012">Acyltransferase</keyword>
<dbReference type="AlphaFoldDB" id="A0A1I6ZXB2"/>
<dbReference type="Gene3D" id="2.160.10.10">
    <property type="entry name" value="Hexapeptide repeat proteins"/>
    <property type="match status" value="1"/>
</dbReference>
<name>A0A1I6ZXB2_9BACT</name>
<reference evidence="5" key="1">
    <citation type="submission" date="2016-10" db="EMBL/GenBank/DDBJ databases">
        <authorList>
            <person name="Varghese N."/>
            <person name="Submissions S."/>
        </authorList>
    </citation>
    <scope>NUCLEOTIDE SEQUENCE [LARGE SCALE GENOMIC DNA]</scope>
    <source>
        <strain evidence="5">DSM 23445</strain>
    </source>
</reference>
<evidence type="ECO:0000313" key="5">
    <source>
        <dbReference type="Proteomes" id="UP000199673"/>
    </source>
</evidence>
<dbReference type="InterPro" id="IPR045304">
    <property type="entry name" value="LbH_SAT"/>
</dbReference>
<dbReference type="InterPro" id="IPR042122">
    <property type="entry name" value="Ser_AcTrfase_N_sf"/>
</dbReference>
<dbReference type="SUPFAM" id="SSF51161">
    <property type="entry name" value="Trimeric LpxA-like enzymes"/>
    <property type="match status" value="1"/>
</dbReference>
<accession>A0A1I6ZXB2</accession>
<proteinExistence type="predicted"/>
<keyword evidence="5" id="KW-1185">Reference proteome</keyword>
<dbReference type="GO" id="GO:0008652">
    <property type="term" value="P:amino acid biosynthetic process"/>
    <property type="evidence" value="ECO:0007669"/>
    <property type="project" value="UniProtKB-KW"/>
</dbReference>
<dbReference type="Proteomes" id="UP000199673">
    <property type="component" value="Unassembled WGS sequence"/>
</dbReference>
<keyword evidence="1" id="KW-0028">Amino-acid biosynthesis</keyword>
<dbReference type="RefSeq" id="WP_091692099.1">
    <property type="nucleotide sequence ID" value="NZ_FPBF01000002.1"/>
</dbReference>
<evidence type="ECO:0000256" key="1">
    <source>
        <dbReference type="ARBA" id="ARBA00022605"/>
    </source>
</evidence>
<dbReference type="InterPro" id="IPR011004">
    <property type="entry name" value="Trimer_LpxA-like_sf"/>
</dbReference>
<organism evidence="4 5">
    <name type="scientific">Algoriphagus locisalis</name>
    <dbReference type="NCBI Taxonomy" id="305507"/>
    <lineage>
        <taxon>Bacteria</taxon>
        <taxon>Pseudomonadati</taxon>
        <taxon>Bacteroidota</taxon>
        <taxon>Cytophagia</taxon>
        <taxon>Cytophagales</taxon>
        <taxon>Cyclobacteriaceae</taxon>
        <taxon>Algoriphagus</taxon>
    </lineage>
</organism>
<dbReference type="STRING" id="305507.SAMN04489724_1524"/>
<dbReference type="PANTHER" id="PTHR42811">
    <property type="entry name" value="SERINE ACETYLTRANSFERASE"/>
    <property type="match status" value="1"/>
</dbReference>
<gene>
    <name evidence="4" type="ORF">SAMN04489724_1524</name>
</gene>
<sequence>MESFVSKLYKAHQDCSECPSPKVIQQYFEDLLGLLFPEYTVEKISDKSQIEASLMKLKENLSSILERNPHLHKGIGSKLADSFFLNLEQVFDWINQDVDAMFAGDPAAKSRTEILRSYPGFYAISAYRIAHSLNALGVKLIPRMITEFAHSRTGIDIHPGATIGQYFCIDHGTGVVIGETTIIGDHVKIYQGVTLGALSVDKADADNKRHPTIEDEVVIYSGATILGGNTVIGKGSIIGGNVWLTKSVAPKSKVYYQTQMYHADSAVTDMYVFKNDQDELSH</sequence>
<dbReference type="Gene3D" id="1.10.3130.10">
    <property type="entry name" value="serine acetyltransferase, domain 1"/>
    <property type="match status" value="1"/>
</dbReference>
<evidence type="ECO:0000256" key="2">
    <source>
        <dbReference type="ARBA" id="ARBA00022679"/>
    </source>
</evidence>